<feature type="coiled-coil region" evidence="1">
    <location>
        <begin position="423"/>
        <end position="450"/>
    </location>
</feature>
<organism evidence="3 4">
    <name type="scientific">Atopobium minutum</name>
    <dbReference type="NCBI Taxonomy" id="1381"/>
    <lineage>
        <taxon>Bacteria</taxon>
        <taxon>Bacillati</taxon>
        <taxon>Actinomycetota</taxon>
        <taxon>Coriobacteriia</taxon>
        <taxon>Coriobacteriales</taxon>
        <taxon>Atopobiaceae</taxon>
        <taxon>Atopobium</taxon>
    </lineage>
</organism>
<accession>A0AB38A8D4</accession>
<dbReference type="AlphaFoldDB" id="A0AB38A8D4"/>
<keyword evidence="2" id="KW-0812">Transmembrane</keyword>
<evidence type="ECO:0000256" key="1">
    <source>
        <dbReference type="SAM" id="Coils"/>
    </source>
</evidence>
<keyword evidence="1" id="KW-0175">Coiled coil</keyword>
<name>A0AB38A8D4_9ACTN</name>
<evidence type="ECO:0000256" key="2">
    <source>
        <dbReference type="SAM" id="Phobius"/>
    </source>
</evidence>
<evidence type="ECO:0000313" key="3">
    <source>
        <dbReference type="EMBL" id="SEB91511.1"/>
    </source>
</evidence>
<protein>
    <recommendedName>
        <fullName evidence="5">Flp pilus-assembly TadE/G-like</fullName>
    </recommendedName>
</protein>
<evidence type="ECO:0008006" key="5">
    <source>
        <dbReference type="Google" id="ProtNLM"/>
    </source>
</evidence>
<dbReference type="EMBL" id="FNSH01000001">
    <property type="protein sequence ID" value="SEB91511.1"/>
    <property type="molecule type" value="Genomic_DNA"/>
</dbReference>
<evidence type="ECO:0000313" key="4">
    <source>
        <dbReference type="Proteomes" id="UP000183687"/>
    </source>
</evidence>
<reference evidence="3 4" key="1">
    <citation type="submission" date="2016-10" db="EMBL/GenBank/DDBJ databases">
        <authorList>
            <person name="Varghese N."/>
            <person name="Submissions S."/>
        </authorList>
    </citation>
    <scope>NUCLEOTIDE SEQUENCE [LARGE SCALE GENOMIC DNA]</scope>
    <source>
        <strain evidence="3 4">DSM 20586</strain>
    </source>
</reference>
<keyword evidence="2" id="KW-0472">Membrane</keyword>
<sequence length="692" mass="73605">MKAGLVYGTHDPKTLKKKALGPLGLFIHETGAYTSLAVVTALALSVSLLLTTVGAGWYLAKAHKTQAIADSAALAGQNVVAGYVTIAQVLDSCVLSMGITGVLVGGAGLVLSAVPGLSGAGAQTVQTAKTILDARSKFAKSANSGLQKIEASLPFLVAKNSADVIRANSTDSPEYSGAAIPFPQTSQSKFELDESPQNIDKLEDSAGKMAEQSDQAEESKQQADAALLEGWHADCVDDPYCLYQRAQALSHISLGDNPCYTSSDGWNFGVPLSRARAYYHARYLSESPQASNVEEESKSAARVAFYEYSSQKLNEGHYSQAEDGCVDLDLPLLPSNTQELKQTELYTKKMWPITSVNGVPTIHYSLNCPAANGTYLGLASLADLDAGIVQECPVCHFKTSDVGKTPAASTSIDNGFEHYWAKIARAAKQYQEAKNKQVEAEKQMKQLAQEGSNAFEEALDALKVTRPQLCPPGAWGCIAFVTRASSSPQAPALKSPLIKAPDLPSGMAISAAVLAPDNADKQSNVLSHLFDGISLKHEGLLAGLPKQICMVWGKLLMSYSDGYDALAQITDSFFGKLEGVVGGTIAHMLQDQLVDLVEATGFKPVNLQARKPVLTNTQNVLEQAGFGGMDALRSKIQALPTHATTQQVAQAMGVVLINELPDEYFTIASLPIPGTELSIPLNVDVRKLVDLT</sequence>
<feature type="coiled-coil region" evidence="1">
    <location>
        <begin position="199"/>
        <end position="229"/>
    </location>
</feature>
<dbReference type="RefSeq" id="WP_021736027.1">
    <property type="nucleotide sequence ID" value="NZ_CALJSN010000009.1"/>
</dbReference>
<feature type="transmembrane region" description="Helical" evidence="2">
    <location>
        <begin position="32"/>
        <end position="60"/>
    </location>
</feature>
<keyword evidence="2" id="KW-1133">Transmembrane helix</keyword>
<comment type="caution">
    <text evidence="3">The sequence shown here is derived from an EMBL/GenBank/DDBJ whole genome shotgun (WGS) entry which is preliminary data.</text>
</comment>
<dbReference type="Proteomes" id="UP000183687">
    <property type="component" value="Unassembled WGS sequence"/>
</dbReference>
<proteinExistence type="predicted"/>
<gene>
    <name evidence="3" type="ORF">SAMN04489746_1273</name>
</gene>